<dbReference type="AlphaFoldDB" id="A0A6S6PED9"/>
<dbReference type="Pfam" id="PF08021">
    <property type="entry name" value="FAD_binding_9"/>
    <property type="match status" value="1"/>
</dbReference>
<comment type="similarity">
    <text evidence="1">Belongs to the SIP oxidoreductase family.</text>
</comment>
<sequence>MNSLSRTPLRVRQPVRLRMAHVARIEQLSPLMRRIIFTGDDLHDFSSAAADDHVKLFFPLPGQDTPVLPEVETGGRPVRSASPAVIKRDYTPRFFNPETHELAIEFVLHGDGPAATWAAQAQPGQTLGIGGPKGSFVVSENYAHYLLIGDQTALPAIARRLEEMPEGINVTAMIEVADAKEERPLASNANASIVWLPRNGVEAGKSTVLQEASTSYSLPSDDLHVWIGAEIETARQLRTLLIEEKGMTRDHIRAAGYWRLGATDGGGRVED</sequence>
<dbReference type="PANTHER" id="PTHR30157">
    <property type="entry name" value="FERRIC REDUCTASE, NADPH-DEPENDENT"/>
    <property type="match status" value="1"/>
</dbReference>
<dbReference type="InterPro" id="IPR039374">
    <property type="entry name" value="SIP_fam"/>
</dbReference>
<dbReference type="EMBL" id="AP023326">
    <property type="protein sequence ID" value="BCI65613.1"/>
    <property type="molecule type" value="Genomic_DNA"/>
</dbReference>
<dbReference type="InterPro" id="IPR013113">
    <property type="entry name" value="SIP_FAD-bd"/>
</dbReference>
<dbReference type="Proteomes" id="UP000515220">
    <property type="component" value="Chromosome"/>
</dbReference>
<reference evidence="3 4" key="1">
    <citation type="submission" date="2020-07" db="EMBL/GenBank/DDBJ databases">
        <title>Complete Genome Sequence of an acetic acid bacterium, Acetobacter aceti JCM20276.</title>
        <authorList>
            <person name="Hirose Y."/>
            <person name="Mihara H."/>
        </authorList>
    </citation>
    <scope>NUCLEOTIDE SEQUENCE [LARGE SCALE GENOMIC DNA]</scope>
    <source>
        <strain evidence="3 4">JCM20276</strain>
    </source>
</reference>
<name>A0A6S6PED9_ACEAC</name>
<gene>
    <name evidence="3" type="primary">mxcB</name>
    <name evidence="3" type="ORF">AAJCM20276_02370</name>
</gene>
<dbReference type="Pfam" id="PF04954">
    <property type="entry name" value="SIP"/>
    <property type="match status" value="1"/>
</dbReference>
<dbReference type="SUPFAM" id="SSF63380">
    <property type="entry name" value="Riboflavin synthase domain-like"/>
    <property type="match status" value="1"/>
</dbReference>
<dbReference type="Gene3D" id="2.40.30.10">
    <property type="entry name" value="Translation factors"/>
    <property type="match status" value="1"/>
</dbReference>
<dbReference type="InterPro" id="IPR039261">
    <property type="entry name" value="FNR_nucleotide-bd"/>
</dbReference>
<dbReference type="InterPro" id="IPR017938">
    <property type="entry name" value="Riboflavin_synthase-like_b-brl"/>
</dbReference>
<evidence type="ECO:0000259" key="2">
    <source>
        <dbReference type="PROSITE" id="PS51384"/>
    </source>
</evidence>
<organism evidence="3 4">
    <name type="scientific">Acetobacter aceti</name>
    <dbReference type="NCBI Taxonomy" id="435"/>
    <lineage>
        <taxon>Bacteria</taxon>
        <taxon>Pseudomonadati</taxon>
        <taxon>Pseudomonadota</taxon>
        <taxon>Alphaproteobacteria</taxon>
        <taxon>Acetobacterales</taxon>
        <taxon>Acetobacteraceae</taxon>
        <taxon>Acetobacter</taxon>
        <taxon>Acetobacter subgen. Acetobacter</taxon>
    </lineage>
</organism>
<feature type="domain" description="FAD-binding FR-type" evidence="2">
    <location>
        <begin position="15"/>
        <end position="139"/>
    </location>
</feature>
<evidence type="ECO:0000313" key="3">
    <source>
        <dbReference type="EMBL" id="BCI65613.1"/>
    </source>
</evidence>
<protein>
    <submittedName>
        <fullName evidence="3">Siderophore-interacting protein</fullName>
    </submittedName>
</protein>
<dbReference type="RefSeq" id="WP_232091788.1">
    <property type="nucleotide sequence ID" value="NZ_AP023326.1"/>
</dbReference>
<dbReference type="PROSITE" id="PS51384">
    <property type="entry name" value="FAD_FR"/>
    <property type="match status" value="1"/>
</dbReference>
<dbReference type="InterPro" id="IPR017927">
    <property type="entry name" value="FAD-bd_FR_type"/>
</dbReference>
<proteinExistence type="inferred from homology"/>
<evidence type="ECO:0000256" key="1">
    <source>
        <dbReference type="ARBA" id="ARBA00035644"/>
    </source>
</evidence>
<dbReference type="Gene3D" id="3.40.50.80">
    <property type="entry name" value="Nucleotide-binding domain of ferredoxin-NADP reductase (FNR) module"/>
    <property type="match status" value="1"/>
</dbReference>
<dbReference type="PANTHER" id="PTHR30157:SF0">
    <property type="entry name" value="NADPH-DEPENDENT FERRIC-CHELATE REDUCTASE"/>
    <property type="match status" value="1"/>
</dbReference>
<dbReference type="GO" id="GO:0016491">
    <property type="term" value="F:oxidoreductase activity"/>
    <property type="evidence" value="ECO:0007669"/>
    <property type="project" value="InterPro"/>
</dbReference>
<dbReference type="CDD" id="cd06193">
    <property type="entry name" value="siderophore_interacting"/>
    <property type="match status" value="1"/>
</dbReference>
<dbReference type="InterPro" id="IPR007037">
    <property type="entry name" value="SIP_rossman_dom"/>
</dbReference>
<evidence type="ECO:0000313" key="4">
    <source>
        <dbReference type="Proteomes" id="UP000515220"/>
    </source>
</evidence>
<accession>A0A6S6PED9</accession>